<dbReference type="InterPro" id="IPR036890">
    <property type="entry name" value="HATPase_C_sf"/>
</dbReference>
<proteinExistence type="predicted"/>
<dbReference type="InterPro" id="IPR003594">
    <property type="entry name" value="HATPase_dom"/>
</dbReference>
<evidence type="ECO:0000256" key="6">
    <source>
        <dbReference type="ARBA" id="ARBA00022777"/>
    </source>
</evidence>
<dbReference type="EMBL" id="CP036429">
    <property type="protein sequence ID" value="QDV39591.1"/>
    <property type="molecule type" value="Genomic_DNA"/>
</dbReference>
<evidence type="ECO:0000313" key="11">
    <source>
        <dbReference type="Proteomes" id="UP000317835"/>
    </source>
</evidence>
<dbReference type="Pfam" id="PF02518">
    <property type="entry name" value="HATPase_c"/>
    <property type="match status" value="1"/>
</dbReference>
<dbReference type="GO" id="GO:0000155">
    <property type="term" value="F:phosphorelay sensor kinase activity"/>
    <property type="evidence" value="ECO:0007669"/>
    <property type="project" value="InterPro"/>
</dbReference>
<dbReference type="AlphaFoldDB" id="A0A518HFI5"/>
<keyword evidence="11" id="KW-1185">Reference proteome</keyword>
<protein>
    <recommendedName>
        <fullName evidence="2">histidine kinase</fullName>
        <ecNumber evidence="2">2.7.13.3</ecNumber>
    </recommendedName>
</protein>
<keyword evidence="7" id="KW-0067">ATP-binding</keyword>
<reference evidence="10 11" key="1">
    <citation type="submission" date="2019-02" db="EMBL/GenBank/DDBJ databases">
        <title>Deep-cultivation of Planctomycetes and their phenomic and genomic characterization uncovers novel biology.</title>
        <authorList>
            <person name="Wiegand S."/>
            <person name="Jogler M."/>
            <person name="Boedeker C."/>
            <person name="Pinto D."/>
            <person name="Vollmers J."/>
            <person name="Rivas-Marin E."/>
            <person name="Kohn T."/>
            <person name="Peeters S.H."/>
            <person name="Heuer A."/>
            <person name="Rast P."/>
            <person name="Oberbeckmann S."/>
            <person name="Bunk B."/>
            <person name="Jeske O."/>
            <person name="Meyerdierks A."/>
            <person name="Storesund J.E."/>
            <person name="Kallscheuer N."/>
            <person name="Luecker S."/>
            <person name="Lage O.M."/>
            <person name="Pohl T."/>
            <person name="Merkel B.J."/>
            <person name="Hornburger P."/>
            <person name="Mueller R.-W."/>
            <person name="Bruemmer F."/>
            <person name="Labrenz M."/>
            <person name="Spormann A.M."/>
            <person name="Op den Camp H."/>
            <person name="Overmann J."/>
            <person name="Amann R."/>
            <person name="Jetten M.S.M."/>
            <person name="Mascher T."/>
            <person name="Medema M.H."/>
            <person name="Devos D.P."/>
            <person name="Kaster A.-K."/>
            <person name="Ovreas L."/>
            <person name="Rohde M."/>
            <person name="Galperin M.Y."/>
            <person name="Jogler C."/>
        </authorList>
    </citation>
    <scope>NUCLEOTIDE SEQUENCE [LARGE SCALE GENOMIC DNA]</scope>
    <source>
        <strain evidence="10 11">ElP</strain>
        <plasmid evidence="11">pelp_3</plasmid>
    </source>
</reference>
<evidence type="ECO:0000256" key="3">
    <source>
        <dbReference type="ARBA" id="ARBA00022553"/>
    </source>
</evidence>
<comment type="catalytic activity">
    <reaction evidence="1">
        <text>ATP + protein L-histidine = ADP + protein N-phospho-L-histidine.</text>
        <dbReference type="EC" id="2.7.13.3"/>
    </reaction>
</comment>
<evidence type="ECO:0000313" key="10">
    <source>
        <dbReference type="EMBL" id="QDV39591.1"/>
    </source>
</evidence>
<dbReference type="PANTHER" id="PTHR24421">
    <property type="entry name" value="NITRATE/NITRITE SENSOR PROTEIN NARX-RELATED"/>
    <property type="match status" value="1"/>
</dbReference>
<name>A0A518HFI5_9BACT</name>
<dbReference type="InterPro" id="IPR005467">
    <property type="entry name" value="His_kinase_dom"/>
</dbReference>
<dbReference type="CDD" id="cd16917">
    <property type="entry name" value="HATPase_UhpB-NarQ-NarX-like"/>
    <property type="match status" value="1"/>
</dbReference>
<dbReference type="RefSeq" id="WP_145279787.1">
    <property type="nucleotide sequence ID" value="NZ_CP036429.1"/>
</dbReference>
<organism evidence="10 11">
    <name type="scientific">Tautonia plasticadhaerens</name>
    <dbReference type="NCBI Taxonomy" id="2527974"/>
    <lineage>
        <taxon>Bacteria</taxon>
        <taxon>Pseudomonadati</taxon>
        <taxon>Planctomycetota</taxon>
        <taxon>Planctomycetia</taxon>
        <taxon>Isosphaerales</taxon>
        <taxon>Isosphaeraceae</taxon>
        <taxon>Tautonia</taxon>
    </lineage>
</organism>
<geneLocation type="plasmid" evidence="11">
    <name>pelp_3</name>
</geneLocation>
<evidence type="ECO:0000259" key="9">
    <source>
        <dbReference type="PROSITE" id="PS50109"/>
    </source>
</evidence>
<gene>
    <name evidence="10" type="primary">nreB</name>
    <name evidence="10" type="ORF">ElP_75620</name>
</gene>
<evidence type="ECO:0000256" key="1">
    <source>
        <dbReference type="ARBA" id="ARBA00000085"/>
    </source>
</evidence>
<keyword evidence="3" id="KW-0597">Phosphoprotein</keyword>
<dbReference type="InterPro" id="IPR050482">
    <property type="entry name" value="Sensor_HK_TwoCompSys"/>
</dbReference>
<evidence type="ECO:0000256" key="2">
    <source>
        <dbReference type="ARBA" id="ARBA00012438"/>
    </source>
</evidence>
<keyword evidence="6 10" id="KW-0418">Kinase</keyword>
<dbReference type="PROSITE" id="PS50109">
    <property type="entry name" value="HIS_KIN"/>
    <property type="match status" value="1"/>
</dbReference>
<evidence type="ECO:0000256" key="8">
    <source>
        <dbReference type="ARBA" id="ARBA00023012"/>
    </source>
</evidence>
<dbReference type="SMART" id="SM00387">
    <property type="entry name" value="HATPase_c"/>
    <property type="match status" value="1"/>
</dbReference>
<dbReference type="InterPro" id="IPR011006">
    <property type="entry name" value="CheY-like_superfamily"/>
</dbReference>
<keyword evidence="4 10" id="KW-0808">Transferase</keyword>
<dbReference type="Pfam" id="PF07730">
    <property type="entry name" value="HisKA_3"/>
    <property type="match status" value="1"/>
</dbReference>
<dbReference type="GO" id="GO:0046983">
    <property type="term" value="F:protein dimerization activity"/>
    <property type="evidence" value="ECO:0007669"/>
    <property type="project" value="InterPro"/>
</dbReference>
<keyword evidence="8" id="KW-0902">Two-component regulatory system</keyword>
<dbReference type="OrthoDB" id="290376at2"/>
<dbReference type="GO" id="GO:0005524">
    <property type="term" value="F:ATP binding"/>
    <property type="evidence" value="ECO:0007669"/>
    <property type="project" value="UniProtKB-KW"/>
</dbReference>
<dbReference type="EC" id="2.7.13.3" evidence="2"/>
<sequence length="389" mass="40239">MDDGAAPPLVLVHCGWPADAELACRALGALGCACRVVGGADELQALLGGGPTDLMLADASAGLGPLGTLLAALDAHPEAGDLPLVLLADAADAPLLAGVLARSLHATLLTKPVTQAQFEAAVRAGLRYRAGRREVRRLLAELEGRVAERTAALAEANAALWAEIAARAALSRQLATAQEDERRRIARDLHDQTGQLLAGLALAVRAVADAGPLPAPAAERLADVRRVADELGRQVHELAVRLRPTALDDLGLEAALGQLAAEWSARAGVPVDFQAAGLEAGRLPTEVETVLYRVVQEALTNVAKHARAQSVSVVISRHGGSATAVIEDDGVGSDPIVLDHRGGRLGLVGMRERVSLVGGQLDIETELGRGTAIIARVPLAEGERGDGRG</sequence>
<dbReference type="KEGG" id="tpla:ElP_75620"/>
<evidence type="ECO:0000256" key="4">
    <source>
        <dbReference type="ARBA" id="ARBA00022679"/>
    </source>
</evidence>
<dbReference type="GO" id="GO:0016020">
    <property type="term" value="C:membrane"/>
    <property type="evidence" value="ECO:0007669"/>
    <property type="project" value="InterPro"/>
</dbReference>
<accession>A0A518HFI5</accession>
<keyword evidence="5" id="KW-0547">Nucleotide-binding</keyword>
<dbReference type="InterPro" id="IPR011712">
    <property type="entry name" value="Sig_transdc_His_kin_sub3_dim/P"/>
</dbReference>
<keyword evidence="10" id="KW-0614">Plasmid</keyword>
<dbReference type="PANTHER" id="PTHR24421:SF10">
    <property type="entry name" value="NITRATE_NITRITE SENSOR PROTEIN NARQ"/>
    <property type="match status" value="1"/>
</dbReference>
<evidence type="ECO:0000256" key="5">
    <source>
        <dbReference type="ARBA" id="ARBA00022741"/>
    </source>
</evidence>
<dbReference type="SUPFAM" id="SSF55874">
    <property type="entry name" value="ATPase domain of HSP90 chaperone/DNA topoisomerase II/histidine kinase"/>
    <property type="match status" value="1"/>
</dbReference>
<dbReference type="SUPFAM" id="SSF52172">
    <property type="entry name" value="CheY-like"/>
    <property type="match status" value="1"/>
</dbReference>
<evidence type="ECO:0000256" key="7">
    <source>
        <dbReference type="ARBA" id="ARBA00022840"/>
    </source>
</evidence>
<feature type="domain" description="Histidine kinase" evidence="9">
    <location>
        <begin position="291"/>
        <end position="381"/>
    </location>
</feature>
<dbReference type="Gene3D" id="3.30.565.10">
    <property type="entry name" value="Histidine kinase-like ATPase, C-terminal domain"/>
    <property type="match status" value="1"/>
</dbReference>
<dbReference type="Gene3D" id="1.20.5.1930">
    <property type="match status" value="1"/>
</dbReference>
<dbReference type="Proteomes" id="UP000317835">
    <property type="component" value="Plasmid pElP_3"/>
</dbReference>